<reference evidence="3 4" key="1">
    <citation type="submission" date="2018-08" db="EMBL/GenBank/DDBJ databases">
        <title>A genome reference for cultivated species of the human gut microbiota.</title>
        <authorList>
            <person name="Zou Y."/>
            <person name="Xue W."/>
            <person name="Luo G."/>
        </authorList>
    </citation>
    <scope>NUCLEOTIDE SEQUENCE [LARGE SCALE GENOMIC DNA]</scope>
    <source>
        <strain evidence="3 4">OF01-2LB</strain>
    </source>
</reference>
<dbReference type="GO" id="GO:0016740">
    <property type="term" value="F:transferase activity"/>
    <property type="evidence" value="ECO:0007669"/>
    <property type="project" value="UniProtKB-KW"/>
</dbReference>
<dbReference type="Proteomes" id="UP000260025">
    <property type="component" value="Unassembled WGS sequence"/>
</dbReference>
<dbReference type="PANTHER" id="PTHR33799:SF1">
    <property type="entry name" value="PTS SYSTEM MANNOSE-SPECIFIC EIIAB COMPONENT-RELATED"/>
    <property type="match status" value="1"/>
</dbReference>
<dbReference type="GO" id="GO:0009401">
    <property type="term" value="P:phosphoenolpyruvate-dependent sugar phosphotransferase system"/>
    <property type="evidence" value="ECO:0007669"/>
    <property type="project" value="InterPro"/>
</dbReference>
<dbReference type="PROSITE" id="PS51096">
    <property type="entry name" value="PTS_EIIA_TYPE_4"/>
    <property type="match status" value="1"/>
</dbReference>
<dbReference type="GO" id="GO:0016020">
    <property type="term" value="C:membrane"/>
    <property type="evidence" value="ECO:0007669"/>
    <property type="project" value="InterPro"/>
</dbReference>
<accession>A0A3E2VL28</accession>
<dbReference type="AlphaFoldDB" id="A0A3E2VL28"/>
<evidence type="ECO:0000313" key="4">
    <source>
        <dbReference type="Proteomes" id="UP000260025"/>
    </source>
</evidence>
<dbReference type="InterPro" id="IPR004701">
    <property type="entry name" value="PTS_EIIA_man-typ"/>
</dbReference>
<evidence type="ECO:0000313" key="3">
    <source>
        <dbReference type="EMBL" id="RGC11313.1"/>
    </source>
</evidence>
<name>A0A3E2VL28_CLOIN</name>
<dbReference type="OrthoDB" id="6578004at2"/>
<dbReference type="PANTHER" id="PTHR33799">
    <property type="entry name" value="PTS PERMEASE-RELATED-RELATED"/>
    <property type="match status" value="1"/>
</dbReference>
<feature type="domain" description="PTS EIIA type-4" evidence="2">
    <location>
        <begin position="1"/>
        <end position="120"/>
    </location>
</feature>
<dbReference type="Gene3D" id="3.40.50.510">
    <property type="entry name" value="Phosphotransferase system, mannose-type IIA component"/>
    <property type="match status" value="1"/>
</dbReference>
<proteinExistence type="predicted"/>
<dbReference type="InterPro" id="IPR051471">
    <property type="entry name" value="Bacterial_PTS_sugar_comp"/>
</dbReference>
<evidence type="ECO:0000256" key="1">
    <source>
        <dbReference type="ARBA" id="ARBA00022679"/>
    </source>
</evidence>
<sequence length="136" mass="15493">MRKILLASHRNMAEGMRDTLEFLTGMHNLYAISAYMDETSLQQQIEEFTDILKPEDTLLILTDMQGGSVNQMFCPLMSERVHLICGINLPLALSLALIPQEQQIDAALIEALLEESRQQIRYMNTFTLTDDSEDEV</sequence>
<dbReference type="EMBL" id="QVEV01000038">
    <property type="protein sequence ID" value="RGC11313.1"/>
    <property type="molecule type" value="Genomic_DNA"/>
</dbReference>
<dbReference type="SUPFAM" id="SSF53062">
    <property type="entry name" value="PTS system fructose IIA component-like"/>
    <property type="match status" value="1"/>
</dbReference>
<organism evidence="3 4">
    <name type="scientific">Clostridium innocuum</name>
    <dbReference type="NCBI Taxonomy" id="1522"/>
    <lineage>
        <taxon>Bacteria</taxon>
        <taxon>Bacillati</taxon>
        <taxon>Bacillota</taxon>
        <taxon>Clostridia</taxon>
        <taxon>Eubacteriales</taxon>
        <taxon>Clostridiaceae</taxon>
        <taxon>Clostridium</taxon>
    </lineage>
</organism>
<keyword evidence="1" id="KW-0808">Transferase</keyword>
<protein>
    <submittedName>
        <fullName evidence="3">PTS fructose transporter subunit IIA</fullName>
    </submittedName>
</protein>
<comment type="caution">
    <text evidence="3">The sequence shown here is derived from an EMBL/GenBank/DDBJ whole genome shotgun (WGS) entry which is preliminary data.</text>
</comment>
<gene>
    <name evidence="3" type="ORF">DXA38_18570</name>
</gene>
<dbReference type="InterPro" id="IPR036662">
    <property type="entry name" value="PTS_EIIA_man-typ_sf"/>
</dbReference>
<dbReference type="Pfam" id="PF03610">
    <property type="entry name" value="EIIA-man"/>
    <property type="match status" value="1"/>
</dbReference>
<evidence type="ECO:0000259" key="2">
    <source>
        <dbReference type="PROSITE" id="PS51096"/>
    </source>
</evidence>
<dbReference type="RefSeq" id="WP_117444492.1">
    <property type="nucleotide sequence ID" value="NZ_JAJFEN010000013.1"/>
</dbReference>